<dbReference type="InterPro" id="IPR002771">
    <property type="entry name" value="Multi_antbiot-R_MarC"/>
</dbReference>
<evidence type="ECO:0000256" key="5">
    <source>
        <dbReference type="ARBA" id="ARBA00022989"/>
    </source>
</evidence>
<dbReference type="AlphaFoldDB" id="A0A941EBA3"/>
<gene>
    <name evidence="8" type="ORF">KDK95_17375</name>
</gene>
<dbReference type="PANTHER" id="PTHR33508:SF1">
    <property type="entry name" value="UPF0056 MEMBRANE PROTEIN YHCE"/>
    <property type="match status" value="1"/>
</dbReference>
<feature type="transmembrane region" description="Helical" evidence="7">
    <location>
        <begin position="42"/>
        <end position="65"/>
    </location>
</feature>
<feature type="transmembrane region" description="Helical" evidence="7">
    <location>
        <begin position="177"/>
        <end position="203"/>
    </location>
</feature>
<evidence type="ECO:0000256" key="3">
    <source>
        <dbReference type="ARBA" id="ARBA00022475"/>
    </source>
</evidence>
<keyword evidence="3" id="KW-1003">Cell membrane</keyword>
<dbReference type="Proteomes" id="UP000676325">
    <property type="component" value="Unassembled WGS sequence"/>
</dbReference>
<feature type="transmembrane region" description="Helical" evidence="7">
    <location>
        <begin position="6"/>
        <end position="30"/>
    </location>
</feature>
<dbReference type="EMBL" id="JAGSOH010000048">
    <property type="protein sequence ID" value="MBR7828092.1"/>
    <property type="molecule type" value="Genomic_DNA"/>
</dbReference>
<evidence type="ECO:0000313" key="9">
    <source>
        <dbReference type="Proteomes" id="UP000676325"/>
    </source>
</evidence>
<evidence type="ECO:0000256" key="1">
    <source>
        <dbReference type="ARBA" id="ARBA00004651"/>
    </source>
</evidence>
<sequence>MFNATLFGTSFITLLVIMDPPGTVPIFLALTSGRSKRDRRSLALQASAVSLGVITCFAAFGQQILRYLGINVEALEASGGLLLLLVALQLLTGNADEPSETTDVNVALVPLGTPLLAGPGAIVAVIVFVQQIHRAGDLIAVAAAIVATHIVIWLTMRYSVYVIRVIKDSGVTLVTRIAGLLLAAIAVQMVADAIHSYLIAWHIV</sequence>
<protein>
    <recommendedName>
        <fullName evidence="7">UPF0056 membrane protein</fullName>
    </recommendedName>
</protein>
<keyword evidence="9" id="KW-1185">Reference proteome</keyword>
<evidence type="ECO:0000256" key="2">
    <source>
        <dbReference type="ARBA" id="ARBA00009784"/>
    </source>
</evidence>
<comment type="subcellular location">
    <subcellularLocation>
        <location evidence="1 7">Cell membrane</location>
        <topology evidence="1 7">Multi-pass membrane protein</topology>
    </subcellularLocation>
</comment>
<feature type="transmembrane region" description="Helical" evidence="7">
    <location>
        <begin position="77"/>
        <end position="95"/>
    </location>
</feature>
<dbReference type="RefSeq" id="WP_212519231.1">
    <property type="nucleotide sequence ID" value="NZ_JAGSOH010000048.1"/>
</dbReference>
<proteinExistence type="inferred from homology"/>
<organism evidence="8 9">
    <name type="scientific">Actinospica acidithermotolerans</name>
    <dbReference type="NCBI Taxonomy" id="2828514"/>
    <lineage>
        <taxon>Bacteria</taxon>
        <taxon>Bacillati</taxon>
        <taxon>Actinomycetota</taxon>
        <taxon>Actinomycetes</taxon>
        <taxon>Catenulisporales</taxon>
        <taxon>Actinospicaceae</taxon>
        <taxon>Actinospica</taxon>
    </lineage>
</organism>
<evidence type="ECO:0000313" key="8">
    <source>
        <dbReference type="EMBL" id="MBR7828092.1"/>
    </source>
</evidence>
<feature type="transmembrane region" description="Helical" evidence="7">
    <location>
        <begin position="107"/>
        <end position="132"/>
    </location>
</feature>
<dbReference type="NCBIfam" id="TIGR00427">
    <property type="entry name" value="NAAT family transporter"/>
    <property type="match status" value="1"/>
</dbReference>
<comment type="similarity">
    <text evidence="2 7">Belongs to the UPF0056 (MarC) family.</text>
</comment>
<evidence type="ECO:0000256" key="7">
    <source>
        <dbReference type="RuleBase" id="RU362048"/>
    </source>
</evidence>
<keyword evidence="5 7" id="KW-1133">Transmembrane helix</keyword>
<reference evidence="8" key="1">
    <citation type="submission" date="2021-04" db="EMBL/GenBank/DDBJ databases">
        <title>Genome based classification of Actinospica acidithermotolerans sp. nov., an actinobacterium isolated from an Indonesian hot spring.</title>
        <authorList>
            <person name="Kusuma A.B."/>
            <person name="Putra K.E."/>
            <person name="Nafisah S."/>
            <person name="Loh J."/>
            <person name="Nouioui I."/>
            <person name="Goodfellow M."/>
        </authorList>
    </citation>
    <scope>NUCLEOTIDE SEQUENCE</scope>
    <source>
        <strain evidence="8">MGRD01-02</strain>
    </source>
</reference>
<keyword evidence="4 7" id="KW-0812">Transmembrane</keyword>
<evidence type="ECO:0000256" key="6">
    <source>
        <dbReference type="ARBA" id="ARBA00023136"/>
    </source>
</evidence>
<comment type="caution">
    <text evidence="8">The sequence shown here is derived from an EMBL/GenBank/DDBJ whole genome shotgun (WGS) entry which is preliminary data.</text>
</comment>
<keyword evidence="6 7" id="KW-0472">Membrane</keyword>
<dbReference type="GO" id="GO:0005886">
    <property type="term" value="C:plasma membrane"/>
    <property type="evidence" value="ECO:0007669"/>
    <property type="project" value="UniProtKB-SubCell"/>
</dbReference>
<dbReference type="PANTHER" id="PTHR33508">
    <property type="entry name" value="UPF0056 MEMBRANE PROTEIN YHCE"/>
    <property type="match status" value="1"/>
</dbReference>
<feature type="transmembrane region" description="Helical" evidence="7">
    <location>
        <begin position="138"/>
        <end position="156"/>
    </location>
</feature>
<dbReference type="Pfam" id="PF01914">
    <property type="entry name" value="MarC"/>
    <property type="match status" value="1"/>
</dbReference>
<evidence type="ECO:0000256" key="4">
    <source>
        <dbReference type="ARBA" id="ARBA00022692"/>
    </source>
</evidence>
<name>A0A941EBA3_9ACTN</name>
<accession>A0A941EBA3</accession>